<dbReference type="SMART" id="SM00091">
    <property type="entry name" value="PAS"/>
    <property type="match status" value="1"/>
</dbReference>
<dbReference type="InterPro" id="IPR000160">
    <property type="entry name" value="GGDEF_dom"/>
</dbReference>
<evidence type="ECO:0000256" key="1">
    <source>
        <dbReference type="ARBA" id="ARBA00012282"/>
    </source>
</evidence>
<dbReference type="CDD" id="cd01948">
    <property type="entry name" value="EAL"/>
    <property type="match status" value="1"/>
</dbReference>
<dbReference type="GO" id="GO:0006355">
    <property type="term" value="P:regulation of DNA-templated transcription"/>
    <property type="evidence" value="ECO:0007669"/>
    <property type="project" value="InterPro"/>
</dbReference>
<accession>A0A2T5P6G0</accession>
<dbReference type="InterPro" id="IPR000014">
    <property type="entry name" value="PAS"/>
</dbReference>
<dbReference type="EMBL" id="QASN01000020">
    <property type="protein sequence ID" value="PTU73332.1"/>
    <property type="molecule type" value="Genomic_DNA"/>
</dbReference>
<keyword evidence="8" id="KW-1185">Reference proteome</keyword>
<dbReference type="Pfam" id="PF05228">
    <property type="entry name" value="CHASE4"/>
    <property type="match status" value="1"/>
</dbReference>
<dbReference type="GO" id="GO:0071111">
    <property type="term" value="F:cyclic-guanylate-specific phosphodiesterase activity"/>
    <property type="evidence" value="ECO:0007669"/>
    <property type="project" value="UniProtKB-EC"/>
</dbReference>
<dbReference type="Gene3D" id="3.30.450.20">
    <property type="entry name" value="PAS domain"/>
    <property type="match status" value="1"/>
</dbReference>
<dbReference type="FunFam" id="3.20.20.450:FF:000001">
    <property type="entry name" value="Cyclic di-GMP phosphodiesterase yahA"/>
    <property type="match status" value="1"/>
</dbReference>
<dbReference type="InterPro" id="IPR001633">
    <property type="entry name" value="EAL_dom"/>
</dbReference>
<evidence type="ECO:0000259" key="6">
    <source>
        <dbReference type="PROSITE" id="PS50887"/>
    </source>
</evidence>
<evidence type="ECO:0000256" key="2">
    <source>
        <dbReference type="ARBA" id="ARBA00022636"/>
    </source>
</evidence>
<evidence type="ECO:0000313" key="8">
    <source>
        <dbReference type="Proteomes" id="UP000244064"/>
    </source>
</evidence>
<dbReference type="SUPFAM" id="SSF55785">
    <property type="entry name" value="PYP-like sensor domain (PAS domain)"/>
    <property type="match status" value="1"/>
</dbReference>
<feature type="transmembrane region" description="Helical" evidence="3">
    <location>
        <begin position="23"/>
        <end position="42"/>
    </location>
</feature>
<dbReference type="InterPro" id="IPR043128">
    <property type="entry name" value="Rev_trsase/Diguanyl_cyclase"/>
</dbReference>
<evidence type="ECO:0000259" key="5">
    <source>
        <dbReference type="PROSITE" id="PS50883"/>
    </source>
</evidence>
<dbReference type="CDD" id="cd01949">
    <property type="entry name" value="GGDEF"/>
    <property type="match status" value="1"/>
</dbReference>
<proteinExistence type="predicted"/>
<dbReference type="InterPro" id="IPR052155">
    <property type="entry name" value="Biofilm_reg_signaling"/>
</dbReference>
<dbReference type="RefSeq" id="WP_108107777.1">
    <property type="nucleotide sequence ID" value="NZ_QASN01000020.1"/>
</dbReference>
<gene>
    <name evidence="7" type="ORF">DBO85_13395</name>
</gene>
<dbReference type="Pfam" id="PF00989">
    <property type="entry name" value="PAS"/>
    <property type="match status" value="1"/>
</dbReference>
<organism evidence="7 8">
    <name type="scientific">Pseudomonas mangrovi</name>
    <dbReference type="NCBI Taxonomy" id="2161748"/>
    <lineage>
        <taxon>Bacteria</taxon>
        <taxon>Pseudomonadati</taxon>
        <taxon>Pseudomonadota</taxon>
        <taxon>Gammaproteobacteria</taxon>
        <taxon>Pseudomonadales</taxon>
        <taxon>Pseudomonadaceae</taxon>
        <taxon>Pseudomonas</taxon>
    </lineage>
</organism>
<dbReference type="Proteomes" id="UP000244064">
    <property type="component" value="Unassembled WGS sequence"/>
</dbReference>
<keyword evidence="2" id="KW-0973">c-di-GMP</keyword>
<feature type="transmembrane region" description="Helical" evidence="3">
    <location>
        <begin position="262"/>
        <end position="281"/>
    </location>
</feature>
<dbReference type="SMART" id="SM00052">
    <property type="entry name" value="EAL"/>
    <property type="match status" value="1"/>
</dbReference>
<dbReference type="InterPro" id="IPR013767">
    <property type="entry name" value="PAS_fold"/>
</dbReference>
<dbReference type="SUPFAM" id="SSF141868">
    <property type="entry name" value="EAL domain-like"/>
    <property type="match status" value="1"/>
</dbReference>
<evidence type="ECO:0000256" key="3">
    <source>
        <dbReference type="SAM" id="Phobius"/>
    </source>
</evidence>
<dbReference type="InterPro" id="IPR007892">
    <property type="entry name" value="CHASE4"/>
</dbReference>
<dbReference type="PANTHER" id="PTHR44757">
    <property type="entry name" value="DIGUANYLATE CYCLASE DGCP"/>
    <property type="match status" value="1"/>
</dbReference>
<dbReference type="Gene3D" id="3.30.70.270">
    <property type="match status" value="1"/>
</dbReference>
<dbReference type="Pfam" id="PF00990">
    <property type="entry name" value="GGDEF"/>
    <property type="match status" value="1"/>
</dbReference>
<protein>
    <recommendedName>
        <fullName evidence="1">cyclic-guanylate-specific phosphodiesterase</fullName>
        <ecNumber evidence="1">3.1.4.52</ecNumber>
    </recommendedName>
</protein>
<dbReference type="PROSITE" id="PS50887">
    <property type="entry name" value="GGDEF"/>
    <property type="match status" value="1"/>
</dbReference>
<dbReference type="NCBIfam" id="TIGR00229">
    <property type="entry name" value="sensory_box"/>
    <property type="match status" value="1"/>
</dbReference>
<dbReference type="InterPro" id="IPR035965">
    <property type="entry name" value="PAS-like_dom_sf"/>
</dbReference>
<dbReference type="EC" id="3.1.4.52" evidence="1"/>
<evidence type="ECO:0000259" key="4">
    <source>
        <dbReference type="PROSITE" id="PS50112"/>
    </source>
</evidence>
<dbReference type="PANTHER" id="PTHR44757:SF10">
    <property type="entry name" value="MEMBRANE PROTEIN"/>
    <property type="match status" value="1"/>
</dbReference>
<dbReference type="Gene3D" id="3.20.20.450">
    <property type="entry name" value="EAL domain"/>
    <property type="match status" value="1"/>
</dbReference>
<dbReference type="Pfam" id="PF00563">
    <property type="entry name" value="EAL"/>
    <property type="match status" value="1"/>
</dbReference>
<reference evidence="7 8" key="1">
    <citation type="submission" date="2018-04" db="EMBL/GenBank/DDBJ databases">
        <title>Pseudomonas sp. nov., isolated from mangrove soil.</title>
        <authorList>
            <person name="Chen C."/>
        </authorList>
    </citation>
    <scope>NUCLEOTIDE SEQUENCE [LARGE SCALE GENOMIC DNA]</scope>
    <source>
        <strain evidence="7 8">TC-11</strain>
    </source>
</reference>
<name>A0A2T5P6G0_9PSED</name>
<evidence type="ECO:0000313" key="7">
    <source>
        <dbReference type="EMBL" id="PTU73332.1"/>
    </source>
</evidence>
<dbReference type="PROSITE" id="PS50883">
    <property type="entry name" value="EAL"/>
    <property type="match status" value="1"/>
</dbReference>
<feature type="domain" description="GGDEF" evidence="6">
    <location>
        <begin position="456"/>
        <end position="589"/>
    </location>
</feature>
<sequence>MPVEPHPVTSASRLSRQFTRRTLPAIVALLVVASLLALLSLVKIARELDAQALQQSEFFAAKAIENRREALARSIVDYAFWGDAYRHLVGDIDLDWAYQRQNLGSTLYPDFGYEAVLVIDDAQRTRYAVVEGELAQTDARLWLQGGLTQLLEQAQSASEDDQGAVALLLADGEPAMVAAALISPGGDPSVSLREESALLLFVDRLTPAKLRALGESYALDNLHVPPEPLRGQTRLQLQLANGNPLELAWRAPEPGTLLLRQVLPWMAVAAGVLALLSWAVLRNAIRSTRQMDASYRQLQRSREALQASEVRFRDIAEAASDWLWETDEQLRLSYLSGRFESVTGYPAHNWLGRPLSELLAGSEQSLENWIKAARPGELRCTYRASDQHLRICRLVSRPVSRRAGGACGYRGTVSDITEEVEAHRRIQHLSQHDSLTNLPNRSQLCAFLDERLASRQPLAVLSLDLDRFKPVNDTLGHAAGDLVLREVAQRLCARTRDEDLVARLGGDEFILILCGLTAQEGLERFCARLLEELAEPYYYLEQEIFVAASIGIALAPQDSQDTQELLRFSDIALYQAKADGRATWRFYAAEMNRRLLQRRQLELDLRQALAENQLRLHYQPRYRIEARQLLGAEALVRWQHPTRGLLLPEHFIALAEETGLIQPLGQWVLREACLEARHWPDDLVVSVNVSPVQFSRGNLLQDVRDCLAESGLPAARLELELTERVMLEDADGAWTTLNELKALGLRLTMDDFGTGYSSLSYLRRYPFDGIKIDRSFIDKMTQSSGDRSIIQAIVGLAQALGLSVTAEGVEDDQQLAMLELDHCAEAQGFLLARPQPAEALRELMEGSSSLS</sequence>
<dbReference type="NCBIfam" id="TIGR00254">
    <property type="entry name" value="GGDEF"/>
    <property type="match status" value="1"/>
</dbReference>
<feature type="domain" description="PAS" evidence="4">
    <location>
        <begin position="308"/>
        <end position="359"/>
    </location>
</feature>
<keyword evidence="3" id="KW-0812">Transmembrane</keyword>
<keyword evidence="3" id="KW-1133">Transmembrane helix</keyword>
<dbReference type="SMART" id="SM00267">
    <property type="entry name" value="GGDEF"/>
    <property type="match status" value="1"/>
</dbReference>
<dbReference type="OrthoDB" id="9804951at2"/>
<dbReference type="CDD" id="cd00130">
    <property type="entry name" value="PAS"/>
    <property type="match status" value="1"/>
</dbReference>
<dbReference type="SUPFAM" id="SSF55073">
    <property type="entry name" value="Nucleotide cyclase"/>
    <property type="match status" value="1"/>
</dbReference>
<comment type="caution">
    <text evidence="7">The sequence shown here is derived from an EMBL/GenBank/DDBJ whole genome shotgun (WGS) entry which is preliminary data.</text>
</comment>
<feature type="domain" description="EAL" evidence="5">
    <location>
        <begin position="598"/>
        <end position="848"/>
    </location>
</feature>
<dbReference type="InterPro" id="IPR029787">
    <property type="entry name" value="Nucleotide_cyclase"/>
</dbReference>
<dbReference type="PROSITE" id="PS50112">
    <property type="entry name" value="PAS"/>
    <property type="match status" value="1"/>
</dbReference>
<keyword evidence="3" id="KW-0472">Membrane</keyword>
<dbReference type="AlphaFoldDB" id="A0A2T5P6G0"/>
<dbReference type="InterPro" id="IPR035919">
    <property type="entry name" value="EAL_sf"/>
</dbReference>